<dbReference type="EMBL" id="LRQG01000021">
    <property type="protein sequence ID" value="KXA43028.1"/>
    <property type="molecule type" value="Genomic_DNA"/>
</dbReference>
<dbReference type="STRING" id="28128.HMPREF3226_00563"/>
<evidence type="ECO:0000313" key="1">
    <source>
        <dbReference type="EMBL" id="KXA43028.1"/>
    </source>
</evidence>
<dbReference type="AlphaFoldDB" id="A0A133QJH5"/>
<proteinExistence type="predicted"/>
<sequence>MIWEDFSAFFYAQGDTQSPVESTSAYRHIRIMNVEQRTIFLLNVLNILVA</sequence>
<accession>A0A133QJH5</accession>
<gene>
    <name evidence="1" type="ORF">HMPREF3226_00563</name>
</gene>
<organism evidence="1 2">
    <name type="scientific">Prevotella corporis</name>
    <dbReference type="NCBI Taxonomy" id="28128"/>
    <lineage>
        <taxon>Bacteria</taxon>
        <taxon>Pseudomonadati</taxon>
        <taxon>Bacteroidota</taxon>
        <taxon>Bacteroidia</taxon>
        <taxon>Bacteroidales</taxon>
        <taxon>Prevotellaceae</taxon>
        <taxon>Prevotella</taxon>
    </lineage>
</organism>
<name>A0A133QJH5_9BACT</name>
<dbReference type="Proteomes" id="UP000070533">
    <property type="component" value="Unassembled WGS sequence"/>
</dbReference>
<evidence type="ECO:0000313" key="2">
    <source>
        <dbReference type="Proteomes" id="UP000070533"/>
    </source>
</evidence>
<comment type="caution">
    <text evidence="1">The sequence shown here is derived from an EMBL/GenBank/DDBJ whole genome shotgun (WGS) entry which is preliminary data.</text>
</comment>
<keyword evidence="2" id="KW-1185">Reference proteome</keyword>
<protein>
    <submittedName>
        <fullName evidence="1">Uncharacterized protein</fullName>
    </submittedName>
</protein>
<reference evidence="2" key="1">
    <citation type="submission" date="2016-01" db="EMBL/GenBank/DDBJ databases">
        <authorList>
            <person name="Mitreva M."/>
            <person name="Pepin K.H."/>
            <person name="Mihindukulasuriya K.A."/>
            <person name="Fulton R."/>
            <person name="Fronick C."/>
            <person name="O'Laughlin M."/>
            <person name="Miner T."/>
            <person name="Herter B."/>
            <person name="Rosa B.A."/>
            <person name="Cordes M."/>
            <person name="Tomlinson C."/>
            <person name="Wollam A."/>
            <person name="Palsikar V.B."/>
            <person name="Mardis E.R."/>
            <person name="Wilson R.K."/>
        </authorList>
    </citation>
    <scope>NUCLEOTIDE SEQUENCE [LARGE SCALE GENOMIC DNA]</scope>
    <source>
        <strain evidence="2">MJR7716</strain>
    </source>
</reference>